<proteinExistence type="predicted"/>
<organism evidence="1 2">
    <name type="scientific">Schistosoma margrebowiei</name>
    <dbReference type="NCBI Taxonomy" id="48269"/>
    <lineage>
        <taxon>Eukaryota</taxon>
        <taxon>Metazoa</taxon>
        <taxon>Spiralia</taxon>
        <taxon>Lophotrochozoa</taxon>
        <taxon>Platyhelminthes</taxon>
        <taxon>Trematoda</taxon>
        <taxon>Digenea</taxon>
        <taxon>Strigeidida</taxon>
        <taxon>Schistosomatoidea</taxon>
        <taxon>Schistosomatidae</taxon>
        <taxon>Schistosoma</taxon>
    </lineage>
</organism>
<evidence type="ECO:0000313" key="2">
    <source>
        <dbReference type="Proteomes" id="UP000277204"/>
    </source>
</evidence>
<evidence type="ECO:0000313" key="1">
    <source>
        <dbReference type="EMBL" id="VDO50643.1"/>
    </source>
</evidence>
<dbReference type="Proteomes" id="UP000277204">
    <property type="component" value="Unassembled WGS sequence"/>
</dbReference>
<name>A0A183LBR4_9TREM</name>
<dbReference type="EMBL" id="UZAI01000262">
    <property type="protein sequence ID" value="VDO50643.1"/>
    <property type="molecule type" value="Genomic_DNA"/>
</dbReference>
<dbReference type="AlphaFoldDB" id="A0A183LBR4"/>
<keyword evidence="2" id="KW-1185">Reference proteome</keyword>
<sequence length="84" mass="9595">MEKQKESSQNNRTELEEVKTRTEYKFANEQAKKEIRVGKWEYVEEQAPTAGKAATKGDINKLYDKTKNVAGECSKPELTKPSTK</sequence>
<reference evidence="1 2" key="1">
    <citation type="submission" date="2018-11" db="EMBL/GenBank/DDBJ databases">
        <authorList>
            <consortium name="Pathogen Informatics"/>
        </authorList>
    </citation>
    <scope>NUCLEOTIDE SEQUENCE [LARGE SCALE GENOMIC DNA]</scope>
    <source>
        <strain evidence="1 2">Zambia</strain>
    </source>
</reference>
<accession>A0A183LBR4</accession>
<gene>
    <name evidence="1" type="ORF">SMRZ_LOCUS1239</name>
</gene>
<protein>
    <submittedName>
        <fullName evidence="1">Uncharacterized protein</fullName>
    </submittedName>
</protein>